<dbReference type="Proteomes" id="UP001430796">
    <property type="component" value="Unassembled WGS sequence"/>
</dbReference>
<proteinExistence type="predicted"/>
<keyword evidence="1" id="KW-1133">Transmembrane helix</keyword>
<evidence type="ECO:0000313" key="3">
    <source>
        <dbReference type="Proteomes" id="UP001430796"/>
    </source>
</evidence>
<keyword evidence="1" id="KW-0472">Membrane</keyword>
<comment type="caution">
    <text evidence="2">The sequence shown here is derived from an EMBL/GenBank/DDBJ whole genome shotgun (WGS) entry which is preliminary data.</text>
</comment>
<keyword evidence="1" id="KW-0812">Transmembrane</keyword>
<accession>A0ABS9HSN8</accession>
<reference evidence="2 3" key="3">
    <citation type="submission" date="2022-01" db="EMBL/GenBank/DDBJ databases">
        <authorList>
            <person name="Zhou L.Y."/>
        </authorList>
    </citation>
    <scope>NUCLEOTIDE SEQUENCE [LARGE SCALE GENOMIC DNA]</scope>
    <source>
        <strain evidence="2 3">TLK-CK17</strain>
    </source>
</reference>
<organism evidence="2 3">
    <name type="scientific">Marilutibacter chinensis</name>
    <dbReference type="NCBI Taxonomy" id="2912247"/>
    <lineage>
        <taxon>Bacteria</taxon>
        <taxon>Pseudomonadati</taxon>
        <taxon>Pseudomonadota</taxon>
        <taxon>Gammaproteobacteria</taxon>
        <taxon>Lysobacterales</taxon>
        <taxon>Lysobacteraceae</taxon>
        <taxon>Marilutibacter</taxon>
    </lineage>
</organism>
<gene>
    <name evidence="2" type="ORF">L3V18_09075</name>
</gene>
<name>A0ABS9HSN8_9GAMM</name>
<sequence length="106" mass="11521">MARRKHSSKSREKFADSLFTLSNGLVIGLTATLLLAPLGAVFRALATPGDETSSLLEAMNGIPPREALAFVALYLLVVWLAVSSREHAMSIYTELHPDADDPDRRA</sequence>
<dbReference type="EMBL" id="JAKJPO010000004">
    <property type="protein sequence ID" value="MCF7221934.1"/>
    <property type="molecule type" value="Genomic_DNA"/>
</dbReference>
<evidence type="ECO:0000313" key="2">
    <source>
        <dbReference type="EMBL" id="MCF7221934.1"/>
    </source>
</evidence>
<reference evidence="3" key="1">
    <citation type="submission" date="2022-01" db="EMBL/GenBank/DDBJ databases">
        <title>Lysobacter chinensis sp. nov., a bacterium isolated from cow dung compost.</title>
        <authorList>
            <person name="Zhou L.Y."/>
        </authorList>
    </citation>
    <scope>NUCLEOTIDE SEQUENCE [LARGE SCALE GENOMIC DNA]</scope>
    <source>
        <strain evidence="3">TLK-CK17</strain>
    </source>
</reference>
<feature type="transmembrane region" description="Helical" evidence="1">
    <location>
        <begin position="21"/>
        <end position="42"/>
    </location>
</feature>
<feature type="transmembrane region" description="Helical" evidence="1">
    <location>
        <begin position="62"/>
        <end position="82"/>
    </location>
</feature>
<protein>
    <submittedName>
        <fullName evidence="2">Uncharacterized protein</fullName>
    </submittedName>
</protein>
<reference evidence="2 3" key="2">
    <citation type="submission" date="2022-01" db="EMBL/GenBank/DDBJ databases">
        <title>Lysobacter chinensis sp. nov., a bacterium isolated from cow dung compost.</title>
        <authorList>
            <person name="Liu Y."/>
        </authorList>
    </citation>
    <scope>NUCLEOTIDE SEQUENCE [LARGE SCALE GENOMIC DNA]</scope>
    <source>
        <strain evidence="2 3">TLK-CK17</strain>
    </source>
</reference>
<evidence type="ECO:0000256" key="1">
    <source>
        <dbReference type="SAM" id="Phobius"/>
    </source>
</evidence>
<dbReference type="RefSeq" id="WP_237054362.1">
    <property type="nucleotide sequence ID" value="NZ_JAKJPO010000004.1"/>
</dbReference>
<keyword evidence="3" id="KW-1185">Reference proteome</keyword>